<evidence type="ECO:0000313" key="13">
    <source>
        <dbReference type="Proteomes" id="UP000245720"/>
    </source>
</evidence>
<dbReference type="Proteomes" id="UP000245720">
    <property type="component" value="Unassembled WGS sequence"/>
</dbReference>
<evidence type="ECO:0000256" key="3">
    <source>
        <dbReference type="ARBA" id="ARBA00022475"/>
    </source>
</evidence>
<dbReference type="InterPro" id="IPR036640">
    <property type="entry name" value="ABC1_TM_sf"/>
</dbReference>
<keyword evidence="2" id="KW-0813">Transport</keyword>
<evidence type="ECO:0000256" key="5">
    <source>
        <dbReference type="ARBA" id="ARBA00022741"/>
    </source>
</evidence>
<evidence type="ECO:0000259" key="11">
    <source>
        <dbReference type="PROSITE" id="PS50929"/>
    </source>
</evidence>
<dbReference type="EMBL" id="QGDI01000001">
    <property type="protein sequence ID" value="PWJ15400.1"/>
    <property type="molecule type" value="Genomic_DNA"/>
</dbReference>
<feature type="domain" description="ABC transmembrane type-1" evidence="11">
    <location>
        <begin position="234"/>
        <end position="488"/>
    </location>
</feature>
<sequence length="774" mass="85284">MKRIILNLAPYKFIVLVILLLLGVQAYCDLSLPQYTSDMIDTGIQNHGVEYALPEKMTSEDMMYSTLFMTDDEKNEWTGYYDAQDGDILKRTADEDSLGELTDKFLIPLTLSHQTGNMSEDRFRETIKQSMQASPEQAPEGFDIDSLSLDEIGQFMGMELKTHEAENENGVMTTYVDMRPVMMGLIQSGQMNPEQLGTIRDQMEKTVSTVGKNTMNSMGIAFAIDADKAAGVDVDAIQKSYLWKQGFKMLCMAILMLAASICAGFFAARTGAGIGRDLREKIFKKVIGYSNTEIDKFSTASLITRSTNDVQQIQLVTALLLRVLMYAPILGIGSVFKVLNTGAHMSWIIIAAVAVILMLVLVLMLIAMPKFKAMQKLVDGLNLISREILTGLSVIRAFGREKEEEERFDKANTSLMRTQLFTNRVMTFMLPCMMLVMYGITLTIVWVSAHRIDAGELQVGAMTAFISYAIQIVMSFLMLTVMSVMLPRAGVAADRIDEVLKTDTTVLDPEKCENISASTGTVVFDNVSFKYPNADDNALENISFTAESGKTTAIIGSTGCGKTTLINLIPRFYDVTEGSITVDGVDVRKLTKNDLRSRIGLVPQKGVLFSGTIASNLKFGRTEATDEELEKAAEIAQAMEFIGSDEKGFERAISQGGSNVSGGQKQRLAIARAIVKKPEIYIFDDSFSALDMKTDAALRKALEAYVKNSAVIIVAQRISTIMNADQILVLDDGKIVGKGTHKELMQNCETYKQIAGSQLSEEEIKKSMGGEDNE</sequence>
<feature type="transmembrane region" description="Helical" evidence="9">
    <location>
        <begin position="425"/>
        <end position="449"/>
    </location>
</feature>
<dbReference type="Gene3D" id="1.20.1560.10">
    <property type="entry name" value="ABC transporter type 1, transmembrane domain"/>
    <property type="match status" value="1"/>
</dbReference>
<dbReference type="SMART" id="SM00382">
    <property type="entry name" value="AAA"/>
    <property type="match status" value="1"/>
</dbReference>
<evidence type="ECO:0000256" key="8">
    <source>
        <dbReference type="ARBA" id="ARBA00023136"/>
    </source>
</evidence>
<keyword evidence="3" id="KW-1003">Cell membrane</keyword>
<dbReference type="RefSeq" id="WP_109725201.1">
    <property type="nucleotide sequence ID" value="NZ_QGDI01000001.1"/>
</dbReference>
<dbReference type="AlphaFoldDB" id="A0A315Y443"/>
<evidence type="ECO:0000256" key="9">
    <source>
        <dbReference type="SAM" id="Phobius"/>
    </source>
</evidence>
<dbReference type="PANTHER" id="PTHR43394">
    <property type="entry name" value="ATP-DEPENDENT PERMEASE MDL1, MITOCHONDRIAL"/>
    <property type="match status" value="1"/>
</dbReference>
<dbReference type="InterPro" id="IPR011527">
    <property type="entry name" value="ABC1_TM_dom"/>
</dbReference>
<dbReference type="InterPro" id="IPR027417">
    <property type="entry name" value="P-loop_NTPase"/>
</dbReference>
<dbReference type="InterPro" id="IPR017871">
    <property type="entry name" value="ABC_transporter-like_CS"/>
</dbReference>
<keyword evidence="5" id="KW-0547">Nucleotide-binding</keyword>
<gene>
    <name evidence="12" type="ORF">IE37_00297</name>
</gene>
<dbReference type="InterPro" id="IPR003593">
    <property type="entry name" value="AAA+_ATPase"/>
</dbReference>
<dbReference type="SUPFAM" id="SSF90123">
    <property type="entry name" value="ABC transporter transmembrane region"/>
    <property type="match status" value="1"/>
</dbReference>
<protein>
    <submittedName>
        <fullName evidence="12">ATP-binding cassette subfamily B protein</fullName>
    </submittedName>
</protein>
<dbReference type="Pfam" id="PF00664">
    <property type="entry name" value="ABC_membrane"/>
    <property type="match status" value="1"/>
</dbReference>
<dbReference type="Gene3D" id="3.40.50.300">
    <property type="entry name" value="P-loop containing nucleotide triphosphate hydrolases"/>
    <property type="match status" value="1"/>
</dbReference>
<dbReference type="PANTHER" id="PTHR43394:SF1">
    <property type="entry name" value="ATP-BINDING CASSETTE SUB-FAMILY B MEMBER 10, MITOCHONDRIAL"/>
    <property type="match status" value="1"/>
</dbReference>
<comment type="caution">
    <text evidence="12">The sequence shown here is derived from an EMBL/GenBank/DDBJ whole genome shotgun (WGS) entry which is preliminary data.</text>
</comment>
<evidence type="ECO:0000256" key="2">
    <source>
        <dbReference type="ARBA" id="ARBA00022448"/>
    </source>
</evidence>
<feature type="transmembrane region" description="Helical" evidence="9">
    <location>
        <begin position="461"/>
        <end position="486"/>
    </location>
</feature>
<dbReference type="GO" id="GO:0016887">
    <property type="term" value="F:ATP hydrolysis activity"/>
    <property type="evidence" value="ECO:0007669"/>
    <property type="project" value="InterPro"/>
</dbReference>
<evidence type="ECO:0000313" key="12">
    <source>
        <dbReference type="EMBL" id="PWJ15400.1"/>
    </source>
</evidence>
<dbReference type="CDD" id="cd18548">
    <property type="entry name" value="ABC_6TM_Tm287_like"/>
    <property type="match status" value="1"/>
</dbReference>
<keyword evidence="4 9" id="KW-0812">Transmembrane</keyword>
<reference evidence="12 13" key="1">
    <citation type="submission" date="2018-05" db="EMBL/GenBank/DDBJ databases">
        <title>The Hungate 1000. A catalogue of reference genomes from the rumen microbiome.</title>
        <authorList>
            <person name="Kelly W."/>
        </authorList>
    </citation>
    <scope>NUCLEOTIDE SEQUENCE [LARGE SCALE GENOMIC DNA]</scope>
    <source>
        <strain evidence="12 13">SAb67</strain>
    </source>
</reference>
<dbReference type="InterPro" id="IPR039421">
    <property type="entry name" value="Type_1_exporter"/>
</dbReference>
<evidence type="ECO:0000256" key="4">
    <source>
        <dbReference type="ARBA" id="ARBA00022692"/>
    </source>
</evidence>
<evidence type="ECO:0000256" key="6">
    <source>
        <dbReference type="ARBA" id="ARBA00022840"/>
    </source>
</evidence>
<dbReference type="Pfam" id="PF00005">
    <property type="entry name" value="ABC_tran"/>
    <property type="match status" value="1"/>
</dbReference>
<feature type="domain" description="ABC transporter" evidence="10">
    <location>
        <begin position="522"/>
        <end position="757"/>
    </location>
</feature>
<feature type="transmembrane region" description="Helical" evidence="9">
    <location>
        <begin position="315"/>
        <end position="339"/>
    </location>
</feature>
<dbReference type="PROSITE" id="PS00211">
    <property type="entry name" value="ABC_TRANSPORTER_1"/>
    <property type="match status" value="1"/>
</dbReference>
<dbReference type="OrthoDB" id="9762778at2"/>
<dbReference type="GO" id="GO:0005886">
    <property type="term" value="C:plasma membrane"/>
    <property type="evidence" value="ECO:0007669"/>
    <property type="project" value="UniProtKB-SubCell"/>
</dbReference>
<evidence type="ECO:0000259" key="10">
    <source>
        <dbReference type="PROSITE" id="PS50893"/>
    </source>
</evidence>
<comment type="subcellular location">
    <subcellularLocation>
        <location evidence="1">Cell membrane</location>
        <topology evidence="1">Multi-pass membrane protein</topology>
    </subcellularLocation>
</comment>
<evidence type="ECO:0000256" key="7">
    <source>
        <dbReference type="ARBA" id="ARBA00022989"/>
    </source>
</evidence>
<evidence type="ECO:0000256" key="1">
    <source>
        <dbReference type="ARBA" id="ARBA00004651"/>
    </source>
</evidence>
<proteinExistence type="predicted"/>
<dbReference type="GO" id="GO:0015421">
    <property type="term" value="F:ABC-type oligopeptide transporter activity"/>
    <property type="evidence" value="ECO:0007669"/>
    <property type="project" value="TreeGrafter"/>
</dbReference>
<keyword evidence="6 12" id="KW-0067">ATP-binding</keyword>
<dbReference type="FunFam" id="3.40.50.300:FF:000221">
    <property type="entry name" value="Multidrug ABC transporter ATP-binding protein"/>
    <property type="match status" value="1"/>
</dbReference>
<dbReference type="SUPFAM" id="SSF52540">
    <property type="entry name" value="P-loop containing nucleoside triphosphate hydrolases"/>
    <property type="match status" value="1"/>
</dbReference>
<feature type="transmembrane region" description="Helical" evidence="9">
    <location>
        <begin position="345"/>
        <end position="367"/>
    </location>
</feature>
<dbReference type="PROSITE" id="PS50893">
    <property type="entry name" value="ABC_TRANSPORTER_2"/>
    <property type="match status" value="1"/>
</dbReference>
<dbReference type="InterPro" id="IPR003439">
    <property type="entry name" value="ABC_transporter-like_ATP-bd"/>
</dbReference>
<keyword evidence="8 9" id="KW-0472">Membrane</keyword>
<keyword evidence="7 9" id="KW-1133">Transmembrane helix</keyword>
<dbReference type="PROSITE" id="PS50929">
    <property type="entry name" value="ABC_TM1F"/>
    <property type="match status" value="1"/>
</dbReference>
<organism evidence="12 13">
    <name type="scientific">Ruminococcus flavefaciens</name>
    <dbReference type="NCBI Taxonomy" id="1265"/>
    <lineage>
        <taxon>Bacteria</taxon>
        <taxon>Bacillati</taxon>
        <taxon>Bacillota</taxon>
        <taxon>Clostridia</taxon>
        <taxon>Eubacteriales</taxon>
        <taxon>Oscillospiraceae</taxon>
        <taxon>Ruminococcus</taxon>
    </lineage>
</organism>
<dbReference type="GO" id="GO:0005524">
    <property type="term" value="F:ATP binding"/>
    <property type="evidence" value="ECO:0007669"/>
    <property type="project" value="UniProtKB-KW"/>
</dbReference>
<feature type="transmembrane region" description="Helical" evidence="9">
    <location>
        <begin position="247"/>
        <end position="268"/>
    </location>
</feature>
<accession>A0A315Y443</accession>
<name>A0A315Y443_RUMFL</name>